<evidence type="ECO:0000313" key="2">
    <source>
        <dbReference type="EMBL" id="TFL04718.1"/>
    </source>
</evidence>
<feature type="transmembrane region" description="Helical" evidence="1">
    <location>
        <begin position="20"/>
        <end position="41"/>
    </location>
</feature>
<feature type="transmembrane region" description="Helical" evidence="1">
    <location>
        <begin position="208"/>
        <end position="227"/>
    </location>
</feature>
<reference evidence="2 3" key="1">
    <citation type="journal article" date="2019" name="Nat. Ecol. Evol.">
        <title>Megaphylogeny resolves global patterns of mushroom evolution.</title>
        <authorList>
            <person name="Varga T."/>
            <person name="Krizsan K."/>
            <person name="Foldi C."/>
            <person name="Dima B."/>
            <person name="Sanchez-Garcia M."/>
            <person name="Sanchez-Ramirez S."/>
            <person name="Szollosi G.J."/>
            <person name="Szarkandi J.G."/>
            <person name="Papp V."/>
            <person name="Albert L."/>
            <person name="Andreopoulos W."/>
            <person name="Angelini C."/>
            <person name="Antonin V."/>
            <person name="Barry K.W."/>
            <person name="Bougher N.L."/>
            <person name="Buchanan P."/>
            <person name="Buyck B."/>
            <person name="Bense V."/>
            <person name="Catcheside P."/>
            <person name="Chovatia M."/>
            <person name="Cooper J."/>
            <person name="Damon W."/>
            <person name="Desjardin D."/>
            <person name="Finy P."/>
            <person name="Geml J."/>
            <person name="Haridas S."/>
            <person name="Hughes K."/>
            <person name="Justo A."/>
            <person name="Karasinski D."/>
            <person name="Kautmanova I."/>
            <person name="Kiss B."/>
            <person name="Kocsube S."/>
            <person name="Kotiranta H."/>
            <person name="LaButti K.M."/>
            <person name="Lechner B.E."/>
            <person name="Liimatainen K."/>
            <person name="Lipzen A."/>
            <person name="Lukacs Z."/>
            <person name="Mihaltcheva S."/>
            <person name="Morgado L.N."/>
            <person name="Niskanen T."/>
            <person name="Noordeloos M.E."/>
            <person name="Ohm R.A."/>
            <person name="Ortiz-Santana B."/>
            <person name="Ovrebo C."/>
            <person name="Racz N."/>
            <person name="Riley R."/>
            <person name="Savchenko A."/>
            <person name="Shiryaev A."/>
            <person name="Soop K."/>
            <person name="Spirin V."/>
            <person name="Szebenyi C."/>
            <person name="Tomsovsky M."/>
            <person name="Tulloss R.E."/>
            <person name="Uehling J."/>
            <person name="Grigoriev I.V."/>
            <person name="Vagvolgyi C."/>
            <person name="Papp T."/>
            <person name="Martin F.M."/>
            <person name="Miettinen O."/>
            <person name="Hibbett D.S."/>
            <person name="Nagy L.G."/>
        </authorList>
    </citation>
    <scope>NUCLEOTIDE SEQUENCE [LARGE SCALE GENOMIC DNA]</scope>
    <source>
        <strain evidence="2 3">CBS 309.79</strain>
    </source>
</reference>
<keyword evidence="1" id="KW-1133">Transmembrane helix</keyword>
<feature type="transmembrane region" description="Helical" evidence="1">
    <location>
        <begin position="118"/>
        <end position="139"/>
    </location>
</feature>
<evidence type="ECO:0000313" key="3">
    <source>
        <dbReference type="Proteomes" id="UP000305067"/>
    </source>
</evidence>
<gene>
    <name evidence="2" type="ORF">BDV98DRAFT_501716</name>
</gene>
<dbReference type="EMBL" id="ML178818">
    <property type="protein sequence ID" value="TFL04718.1"/>
    <property type="molecule type" value="Genomic_DNA"/>
</dbReference>
<sequence>MVDWLSPATIAMQSQIFMRFMHALLGLYLWEWAISLDFDWLFISGKRKFRWPLIFYFANRYLLLGAMIGIAIALDSFTEIDCQSIYTFNQLSGQAAVGLASINLSLRTIAVWGNNKIVIGGLVLLILGHWSLILQGVLLKAQWSPELSTCLITETNNTILAATFIYSMVFDLIVLLLNVWKLGFARTGAAGVSMKSGSNLAHLIFKDGLIYFFIAFLGNVIATVFMVLNLNPIMSVIFNVPSAIASTIVATRVVRRLTNYGTNGPEV</sequence>
<name>A0A5C3QTL1_9AGAR</name>
<feature type="transmembrane region" description="Helical" evidence="1">
    <location>
        <begin position="233"/>
        <end position="254"/>
    </location>
</feature>
<accession>A0A5C3QTL1</accession>
<organism evidence="2 3">
    <name type="scientific">Pterulicium gracile</name>
    <dbReference type="NCBI Taxonomy" id="1884261"/>
    <lineage>
        <taxon>Eukaryota</taxon>
        <taxon>Fungi</taxon>
        <taxon>Dikarya</taxon>
        <taxon>Basidiomycota</taxon>
        <taxon>Agaricomycotina</taxon>
        <taxon>Agaricomycetes</taxon>
        <taxon>Agaricomycetidae</taxon>
        <taxon>Agaricales</taxon>
        <taxon>Pleurotineae</taxon>
        <taxon>Pterulaceae</taxon>
        <taxon>Pterulicium</taxon>
    </lineage>
</organism>
<evidence type="ECO:0000256" key="1">
    <source>
        <dbReference type="SAM" id="Phobius"/>
    </source>
</evidence>
<protein>
    <recommendedName>
        <fullName evidence="4">Transmembrane protein</fullName>
    </recommendedName>
</protein>
<keyword evidence="1" id="KW-0472">Membrane</keyword>
<keyword evidence="3" id="KW-1185">Reference proteome</keyword>
<feature type="transmembrane region" description="Helical" evidence="1">
    <location>
        <begin position="53"/>
        <end position="74"/>
    </location>
</feature>
<evidence type="ECO:0008006" key="4">
    <source>
        <dbReference type="Google" id="ProtNLM"/>
    </source>
</evidence>
<dbReference type="Proteomes" id="UP000305067">
    <property type="component" value="Unassembled WGS sequence"/>
</dbReference>
<feature type="transmembrane region" description="Helical" evidence="1">
    <location>
        <begin position="159"/>
        <end position="180"/>
    </location>
</feature>
<dbReference type="OrthoDB" id="3197626at2759"/>
<keyword evidence="1" id="KW-0812">Transmembrane</keyword>
<proteinExistence type="predicted"/>
<dbReference type="AlphaFoldDB" id="A0A5C3QTL1"/>